<dbReference type="Proteomes" id="UP000750197">
    <property type="component" value="Unassembled WGS sequence"/>
</dbReference>
<sequence length="49" mass="5599">MVGADMVEKCERCRKTLESPIKLYVHLIEKHGFTEEEARLAAWPKGALL</sequence>
<name>A0A8J7YP31_9ARCH</name>
<accession>A0A8J7YP31</accession>
<protein>
    <recommendedName>
        <fullName evidence="1">C2H2-type domain-containing protein</fullName>
    </recommendedName>
</protein>
<dbReference type="PROSITE" id="PS00028">
    <property type="entry name" value="ZINC_FINGER_C2H2_1"/>
    <property type="match status" value="1"/>
</dbReference>
<organism evidence="2 3">
    <name type="scientific">Candidatus Sysuiplasma superficiale</name>
    <dbReference type="NCBI Taxonomy" id="2823368"/>
    <lineage>
        <taxon>Archaea</taxon>
        <taxon>Methanobacteriati</taxon>
        <taxon>Thermoplasmatota</taxon>
        <taxon>Thermoplasmata</taxon>
        <taxon>Candidatus Sysuiplasmatales</taxon>
        <taxon>Candidatus Sysuiplasmataceae</taxon>
        <taxon>Candidatus Sysuiplasma</taxon>
    </lineage>
</organism>
<dbReference type="InterPro" id="IPR013087">
    <property type="entry name" value="Znf_C2H2_type"/>
</dbReference>
<dbReference type="AlphaFoldDB" id="A0A8J7YP31"/>
<evidence type="ECO:0000313" key="3">
    <source>
        <dbReference type="Proteomes" id="UP000750197"/>
    </source>
</evidence>
<reference evidence="2" key="1">
    <citation type="submission" date="2021-05" db="EMBL/GenBank/DDBJ databases">
        <title>Genomic insights into ecological role and evolution of a novel Thermoplasmata order Candidatus Sysuiplasmatales.</title>
        <authorList>
            <person name="Yuan Y."/>
        </authorList>
    </citation>
    <scope>NUCLEOTIDE SEQUENCE</scope>
    <source>
        <strain evidence="2">TUT19-bin139</strain>
    </source>
</reference>
<gene>
    <name evidence="2" type="ORF">KIY12_06135</name>
</gene>
<proteinExistence type="predicted"/>
<comment type="caution">
    <text evidence="2">The sequence shown here is derived from an EMBL/GenBank/DDBJ whole genome shotgun (WGS) entry which is preliminary data.</text>
</comment>
<evidence type="ECO:0000259" key="1">
    <source>
        <dbReference type="PROSITE" id="PS00028"/>
    </source>
</evidence>
<dbReference type="EMBL" id="JAHEAC010000050">
    <property type="protein sequence ID" value="MBX8644285.1"/>
    <property type="molecule type" value="Genomic_DNA"/>
</dbReference>
<evidence type="ECO:0000313" key="2">
    <source>
        <dbReference type="EMBL" id="MBX8644285.1"/>
    </source>
</evidence>
<feature type="domain" description="C2H2-type" evidence="1">
    <location>
        <begin position="10"/>
        <end position="31"/>
    </location>
</feature>